<evidence type="ECO:0000256" key="1">
    <source>
        <dbReference type="SAM" id="Phobius"/>
    </source>
</evidence>
<gene>
    <name evidence="2" type="ORF">FOC40_04395</name>
</gene>
<evidence type="ECO:0000313" key="3">
    <source>
        <dbReference type="Proteomes" id="UP000424490"/>
    </source>
</evidence>
<keyword evidence="1" id="KW-1133">Transmembrane helix</keyword>
<feature type="transmembrane region" description="Helical" evidence="1">
    <location>
        <begin position="20"/>
        <end position="41"/>
    </location>
</feature>
<evidence type="ECO:0000313" key="2">
    <source>
        <dbReference type="EMBL" id="QGS11860.1"/>
    </source>
</evidence>
<reference evidence="2 3" key="1">
    <citation type="submission" date="2019-11" db="EMBL/GenBank/DDBJ databases">
        <title>FDA dAtabase for Regulatory Grade micrObial Sequences (FDA-ARGOS): Supporting development and validation of Infectious Disease Dx tests.</title>
        <authorList>
            <person name="Stonesifer R."/>
            <person name="Tallon L."/>
            <person name="Sadzewicz L."/>
            <person name="Vavikolanu K."/>
            <person name="Mehta A."/>
            <person name="Aluvathingal J."/>
            <person name="Nadendla S."/>
            <person name="Myers T."/>
            <person name="Yan Y."/>
            <person name="Sichtig H."/>
        </authorList>
    </citation>
    <scope>NUCLEOTIDE SEQUENCE [LARGE SCALE GENOMIC DNA]</scope>
    <source>
        <strain evidence="2 3">FDAARGOS_732</strain>
    </source>
</reference>
<name>A0A857A8L1_9ACTO</name>
<dbReference type="Proteomes" id="UP000424490">
    <property type="component" value="Chromosome"/>
</dbReference>
<proteinExistence type="predicted"/>
<accession>A0A857A8L1</accession>
<protein>
    <submittedName>
        <fullName evidence="2">Uncharacterized protein</fullName>
    </submittedName>
</protein>
<organism evidence="2 3">
    <name type="scientific">Schaalia odontolytica</name>
    <dbReference type="NCBI Taxonomy" id="1660"/>
    <lineage>
        <taxon>Bacteria</taxon>
        <taxon>Bacillati</taxon>
        <taxon>Actinomycetota</taxon>
        <taxon>Actinomycetes</taxon>
        <taxon>Actinomycetales</taxon>
        <taxon>Actinomycetaceae</taxon>
        <taxon>Schaalia</taxon>
    </lineage>
</organism>
<feature type="transmembrane region" description="Helical" evidence="1">
    <location>
        <begin position="47"/>
        <end position="65"/>
    </location>
</feature>
<sequence length="245" mass="26354">MARSSYGTFYAVTDKDGRSLGRWLIWSIGLACAALFTWIGIEGGEWFYASASITGGVVCLLLGAAEGGRSPWFVSVVSTPDGTILVRPGSTVMYLRVLTALLASAAGVCFFYVSLFSVDADIRSIAGGNVLSAAVVALYLVAKIIGSQSRECIVVSQQRVDMWGKGGIHYSIPWSDQPRVIGQRNSGRSLLIGAGQNIECLVVFTTLRIRPSRVRSLLTYYQTTPGALDRLSTPEARDEAMKVLS</sequence>
<dbReference type="AlphaFoldDB" id="A0A857A8L1"/>
<feature type="transmembrane region" description="Helical" evidence="1">
    <location>
        <begin position="122"/>
        <end position="141"/>
    </location>
</feature>
<dbReference type="EMBL" id="CP046315">
    <property type="protein sequence ID" value="QGS11860.1"/>
    <property type="molecule type" value="Genomic_DNA"/>
</dbReference>
<keyword evidence="1" id="KW-0812">Transmembrane</keyword>
<keyword evidence="1" id="KW-0472">Membrane</keyword>
<feature type="transmembrane region" description="Helical" evidence="1">
    <location>
        <begin position="94"/>
        <end position="116"/>
    </location>
</feature>